<accession>A0AAD5UAF5</accession>
<dbReference type="PROSITE" id="PS51860">
    <property type="entry name" value="REM_1"/>
    <property type="match status" value="1"/>
</dbReference>
<evidence type="ECO:0000256" key="5">
    <source>
        <dbReference type="PROSITE-ProRule" id="PRU01207"/>
    </source>
</evidence>
<evidence type="ECO:0000256" key="3">
    <source>
        <dbReference type="ARBA" id="ARBA00022723"/>
    </source>
</evidence>
<evidence type="ECO:0000313" key="12">
    <source>
        <dbReference type="Proteomes" id="UP001210925"/>
    </source>
</evidence>
<dbReference type="CDD" id="cd00029">
    <property type="entry name" value="C1"/>
    <property type="match status" value="1"/>
</dbReference>
<dbReference type="CDD" id="cd00160">
    <property type="entry name" value="RhoGEF"/>
    <property type="match status" value="1"/>
</dbReference>
<feature type="region of interest" description="Disordered" evidence="7">
    <location>
        <begin position="1123"/>
        <end position="1142"/>
    </location>
</feature>
<keyword evidence="5 6" id="KW-0175">Coiled coil</keyword>
<dbReference type="InterPro" id="IPR035899">
    <property type="entry name" value="DBL_dom_sf"/>
</dbReference>
<feature type="domain" description="REM-1" evidence="10">
    <location>
        <begin position="492"/>
        <end position="573"/>
    </location>
</feature>
<organism evidence="11 12">
    <name type="scientific">Boothiomyces macroporosus</name>
    <dbReference type="NCBI Taxonomy" id="261099"/>
    <lineage>
        <taxon>Eukaryota</taxon>
        <taxon>Fungi</taxon>
        <taxon>Fungi incertae sedis</taxon>
        <taxon>Chytridiomycota</taxon>
        <taxon>Chytridiomycota incertae sedis</taxon>
        <taxon>Chytridiomycetes</taxon>
        <taxon>Rhizophydiales</taxon>
        <taxon>Terramycetaceae</taxon>
        <taxon>Boothiomyces</taxon>
    </lineage>
</organism>
<dbReference type="PANTHER" id="PTHR46006:SF6">
    <property type="entry name" value="INTERSECTIN-2 ISOFORM X1"/>
    <property type="match status" value="1"/>
</dbReference>
<dbReference type="PANTHER" id="PTHR46006">
    <property type="entry name" value="RHO GUANINE NUCLEOTIDE EXCHANGE FACTOR AT 64C, ISOFORM A"/>
    <property type="match status" value="1"/>
</dbReference>
<dbReference type="InterPro" id="IPR011072">
    <property type="entry name" value="HR1_rho-bd"/>
</dbReference>
<dbReference type="SUPFAM" id="SSF48065">
    <property type="entry name" value="DBL homology domain (DH-domain)"/>
    <property type="match status" value="1"/>
</dbReference>
<dbReference type="GO" id="GO:0046872">
    <property type="term" value="F:metal ion binding"/>
    <property type="evidence" value="ECO:0007669"/>
    <property type="project" value="UniProtKB-KW"/>
</dbReference>
<dbReference type="SMART" id="SM00109">
    <property type="entry name" value="C1"/>
    <property type="match status" value="1"/>
</dbReference>
<dbReference type="Gene3D" id="1.10.287.160">
    <property type="entry name" value="HR1 repeat"/>
    <property type="match status" value="1"/>
</dbReference>
<dbReference type="SUPFAM" id="SSF46585">
    <property type="entry name" value="HR1 repeat"/>
    <property type="match status" value="1"/>
</dbReference>
<dbReference type="PROSITE" id="PS50081">
    <property type="entry name" value="ZF_DAG_PE_2"/>
    <property type="match status" value="1"/>
</dbReference>
<evidence type="ECO:0000256" key="2">
    <source>
        <dbReference type="ARBA" id="ARBA00022490"/>
    </source>
</evidence>
<dbReference type="InterPro" id="IPR036305">
    <property type="entry name" value="RGS_sf"/>
</dbReference>
<dbReference type="Gene3D" id="2.30.29.30">
    <property type="entry name" value="Pleckstrin-homology domain (PH domain)/Phosphotyrosine-binding domain (PTB)"/>
    <property type="match status" value="1"/>
</dbReference>
<dbReference type="SUPFAM" id="SSF57889">
    <property type="entry name" value="Cysteine-rich domain"/>
    <property type="match status" value="1"/>
</dbReference>
<keyword evidence="12" id="KW-1185">Reference proteome</keyword>
<dbReference type="InterPro" id="IPR036274">
    <property type="entry name" value="HR1_rpt_sf"/>
</dbReference>
<evidence type="ECO:0000259" key="10">
    <source>
        <dbReference type="PROSITE" id="PS51860"/>
    </source>
</evidence>
<feature type="region of interest" description="Disordered" evidence="7">
    <location>
        <begin position="1070"/>
        <end position="1106"/>
    </location>
</feature>
<protein>
    <submittedName>
        <fullName evidence="11">Rho guanine nucleotide exchange factor 26</fullName>
    </submittedName>
</protein>
<dbReference type="InterPro" id="IPR000159">
    <property type="entry name" value="RA_dom"/>
</dbReference>
<dbReference type="SUPFAM" id="SSF50729">
    <property type="entry name" value="PH domain-like"/>
    <property type="match status" value="1"/>
</dbReference>
<dbReference type="SUPFAM" id="SSF48097">
    <property type="entry name" value="Regulator of G-protein signaling, RGS"/>
    <property type="match status" value="1"/>
</dbReference>
<evidence type="ECO:0000313" key="11">
    <source>
        <dbReference type="EMBL" id="KAJ3252436.1"/>
    </source>
</evidence>
<keyword evidence="2" id="KW-0963">Cytoplasm</keyword>
<evidence type="ECO:0000256" key="7">
    <source>
        <dbReference type="SAM" id="MobiDB-lite"/>
    </source>
</evidence>
<dbReference type="Gene3D" id="1.20.900.10">
    <property type="entry name" value="Dbl homology (DH) domain"/>
    <property type="match status" value="1"/>
</dbReference>
<dbReference type="EMBL" id="JADGKB010000141">
    <property type="protein sequence ID" value="KAJ3252436.1"/>
    <property type="molecule type" value="Genomic_DNA"/>
</dbReference>
<evidence type="ECO:0000256" key="1">
    <source>
        <dbReference type="ARBA" id="ARBA00004496"/>
    </source>
</evidence>
<dbReference type="Gene3D" id="3.30.60.20">
    <property type="match status" value="1"/>
</dbReference>
<feature type="coiled-coil region" evidence="6">
    <location>
        <begin position="540"/>
        <end position="574"/>
    </location>
</feature>
<proteinExistence type="predicted"/>
<name>A0AAD5UAF5_9FUNG</name>
<dbReference type="AlphaFoldDB" id="A0AAD5UAF5"/>
<dbReference type="InterPro" id="IPR051480">
    <property type="entry name" value="Endocytic_GEF_Adapter"/>
</dbReference>
<dbReference type="GO" id="GO:0035025">
    <property type="term" value="P:positive regulation of Rho protein signal transduction"/>
    <property type="evidence" value="ECO:0007669"/>
    <property type="project" value="TreeGrafter"/>
</dbReference>
<dbReference type="InterPro" id="IPR029071">
    <property type="entry name" value="Ubiquitin-like_domsf"/>
</dbReference>
<reference evidence="11" key="1">
    <citation type="submission" date="2020-05" db="EMBL/GenBank/DDBJ databases">
        <title>Phylogenomic resolution of chytrid fungi.</title>
        <authorList>
            <person name="Stajich J.E."/>
            <person name="Amses K."/>
            <person name="Simmons R."/>
            <person name="Seto K."/>
            <person name="Myers J."/>
            <person name="Bonds A."/>
            <person name="Quandt C.A."/>
            <person name="Barry K."/>
            <person name="Liu P."/>
            <person name="Grigoriev I."/>
            <person name="Longcore J.E."/>
            <person name="James T.Y."/>
        </authorList>
    </citation>
    <scope>NUCLEOTIDE SEQUENCE</scope>
    <source>
        <strain evidence="11">PLAUS21</strain>
    </source>
</reference>
<feature type="domain" description="Phorbol-ester/DAG-type" evidence="9">
    <location>
        <begin position="430"/>
        <end position="481"/>
    </location>
</feature>
<evidence type="ECO:0000256" key="4">
    <source>
        <dbReference type="ARBA" id="ARBA00022833"/>
    </source>
</evidence>
<dbReference type="Pfam" id="PF00621">
    <property type="entry name" value="RhoGEF"/>
    <property type="match status" value="1"/>
</dbReference>
<dbReference type="InterPro" id="IPR011993">
    <property type="entry name" value="PH-like_dom_sf"/>
</dbReference>
<feature type="compositionally biased region" description="Basic and acidic residues" evidence="7">
    <location>
        <begin position="1090"/>
        <end position="1099"/>
    </location>
</feature>
<dbReference type="GO" id="GO:0005737">
    <property type="term" value="C:cytoplasm"/>
    <property type="evidence" value="ECO:0007669"/>
    <property type="project" value="UniProtKB-SubCell"/>
</dbReference>
<feature type="compositionally biased region" description="Polar residues" evidence="7">
    <location>
        <begin position="1123"/>
        <end position="1133"/>
    </location>
</feature>
<comment type="subcellular location">
    <subcellularLocation>
        <location evidence="1">Cytoplasm</location>
    </subcellularLocation>
</comment>
<dbReference type="PROSITE" id="PS50010">
    <property type="entry name" value="DH_2"/>
    <property type="match status" value="1"/>
</dbReference>
<sequence>MDRNRARSASPLLQLRNVAKSTNALAKSPSPLIESTSRETLEAVPRTQKTSNSMGNIKEMESGSAMGSTVSIHQSQQSVESDKITATSRFSIQPSKILTTSKSTEATSEVSSPLKTSNSDYLTIPSTSWIVRTRSSYAIHFSYLNDLKFKQFSQSILSIDAPDSASSRERINSHQPGAMSTDSLNLLGEEGFLKEIEIKGFTGIWNHSITRLDVQEFRNGFHKFPNPATRLNAFRRIRKQYFHPSSPFFVIWPTDIVEPTINEVLDKLAANGEQPDITIFDDLGYLAMQSMERAYLGLFNPQTEKDDDKVYEYPKFKASAFHQILRNDLHGTSNLTSIQYTRAIERVTDMLTVLQVEVSKCEAIYGILEVIALDMDNIVLRQPKPLKKPPQPTKSTLNLADDSMAQSVVTRGTLRNAASAMWTANDPSSTHTFLPDTSEGSKYCEYCFQISEGDDSSSIYRCETCGFYCHKSCRNQVRLTCIKTSNDGDIQSLVQESDRIRLVQEKLAALQREVDIELKIQEGLSKLTKAKYDRRKGKKSAAEKDIIAQLERNNKRLEILKHEMQKRMVQLQKLKTPVTAPLENKANLSASISMNGLNNPDLSDTGLLKVIVVDSETKSEYKKAIYISENKSTVQVIEMILEKSNINGKAEDFQLTYKNDKNETVVLKNEDRPMQIEDLDYAETTFLLKAHAHHDSKLDKVDTTTKKQREIIDEIVELDQKYLEDLKLIQTVFYDPLESSELLSHTVKNDLFHNLADIISMHDKINKILENQKTLEQLISCFQDAVPDFHCYKEYVSNQYKQRRTLEKMKSDPLFLKLLQKCESNPKLRKLSFSDMLMKPMQKITRYPLLFKRLLPTMVQGSQNYKSLTKLLTDIEKIIEQVNGTIKKMEAQARIRQIDENLNFGVVCEKFKLLTDERELIQEKPLQYLSKNGAPIDVTLILFNDLILIVRKSKKSESMIMLFKQPIPLEGAIFVDKIDSESKKYFQIAHYQQEVHTFLAHSTFDKNSLLQEAESARNRFCMQLVEMEMAHVRFQSSKYQMISPILDATSVQPSIIQYFKNRIYSDITESPQQEETLSRKNTREGVNPIKPEDLKEQKNRLSQVPRQSFLKLSKSFRNITGSSANLTESSNNLMDKLKKGFK</sequence>
<dbReference type="InterPro" id="IPR046349">
    <property type="entry name" value="C1-like_sf"/>
</dbReference>
<evidence type="ECO:0000259" key="9">
    <source>
        <dbReference type="PROSITE" id="PS50081"/>
    </source>
</evidence>
<keyword evidence="3" id="KW-0479">Metal-binding</keyword>
<dbReference type="SUPFAM" id="SSF54236">
    <property type="entry name" value="Ubiquitin-like"/>
    <property type="match status" value="1"/>
</dbReference>
<keyword evidence="4" id="KW-0862">Zinc</keyword>
<evidence type="ECO:0000259" key="8">
    <source>
        <dbReference type="PROSITE" id="PS50010"/>
    </source>
</evidence>
<dbReference type="SMART" id="SM00325">
    <property type="entry name" value="RhoGEF"/>
    <property type="match status" value="1"/>
</dbReference>
<dbReference type="GO" id="GO:0007165">
    <property type="term" value="P:signal transduction"/>
    <property type="evidence" value="ECO:0007669"/>
    <property type="project" value="InterPro"/>
</dbReference>
<gene>
    <name evidence="11" type="primary">ARHGEF26</name>
    <name evidence="11" type="ORF">HK103_001555</name>
</gene>
<evidence type="ECO:0000256" key="6">
    <source>
        <dbReference type="SAM" id="Coils"/>
    </source>
</evidence>
<dbReference type="GO" id="GO:0005085">
    <property type="term" value="F:guanyl-nucleotide exchange factor activity"/>
    <property type="evidence" value="ECO:0007669"/>
    <property type="project" value="InterPro"/>
</dbReference>
<dbReference type="InterPro" id="IPR002219">
    <property type="entry name" value="PKC_DAG/PE"/>
</dbReference>
<dbReference type="Proteomes" id="UP001210925">
    <property type="component" value="Unassembled WGS sequence"/>
</dbReference>
<feature type="domain" description="DH" evidence="8">
    <location>
        <begin position="707"/>
        <end position="885"/>
    </location>
</feature>
<dbReference type="InterPro" id="IPR000219">
    <property type="entry name" value="DH_dom"/>
</dbReference>
<dbReference type="Gene3D" id="3.10.20.90">
    <property type="entry name" value="Phosphatidylinositol 3-kinase Catalytic Subunit, Chain A, domain 1"/>
    <property type="match status" value="1"/>
</dbReference>
<dbReference type="Pfam" id="PF00130">
    <property type="entry name" value="C1_1"/>
    <property type="match status" value="1"/>
</dbReference>
<dbReference type="Pfam" id="PF00788">
    <property type="entry name" value="RA"/>
    <property type="match status" value="1"/>
</dbReference>
<comment type="caution">
    <text evidence="11">The sequence shown here is derived from an EMBL/GenBank/DDBJ whole genome shotgun (WGS) entry which is preliminary data.</text>
</comment>